<organism evidence="2">
    <name type="scientific">Arundo donax</name>
    <name type="common">Giant reed</name>
    <name type="synonym">Donax arundinaceus</name>
    <dbReference type="NCBI Taxonomy" id="35708"/>
    <lineage>
        <taxon>Eukaryota</taxon>
        <taxon>Viridiplantae</taxon>
        <taxon>Streptophyta</taxon>
        <taxon>Embryophyta</taxon>
        <taxon>Tracheophyta</taxon>
        <taxon>Spermatophyta</taxon>
        <taxon>Magnoliopsida</taxon>
        <taxon>Liliopsida</taxon>
        <taxon>Poales</taxon>
        <taxon>Poaceae</taxon>
        <taxon>PACMAD clade</taxon>
        <taxon>Arundinoideae</taxon>
        <taxon>Arundineae</taxon>
        <taxon>Arundo</taxon>
    </lineage>
</organism>
<dbReference type="AlphaFoldDB" id="A0A0A9C5W8"/>
<reference evidence="2" key="1">
    <citation type="submission" date="2014-09" db="EMBL/GenBank/DDBJ databases">
        <authorList>
            <person name="Magalhaes I.L.F."/>
            <person name="Oliveira U."/>
            <person name="Santos F.R."/>
            <person name="Vidigal T.H.D.A."/>
            <person name="Brescovit A.D."/>
            <person name="Santos A.J."/>
        </authorList>
    </citation>
    <scope>NUCLEOTIDE SEQUENCE</scope>
    <source>
        <tissue evidence="2">Shoot tissue taken approximately 20 cm above the soil surface</tissue>
    </source>
</reference>
<keyword evidence="1" id="KW-1133">Transmembrane helix</keyword>
<dbReference type="EMBL" id="GBRH01229095">
    <property type="protein sequence ID" value="JAD68800.1"/>
    <property type="molecule type" value="Transcribed_RNA"/>
</dbReference>
<accession>A0A0A9C5W8</accession>
<name>A0A0A9C5W8_ARUDO</name>
<proteinExistence type="predicted"/>
<feature type="transmembrane region" description="Helical" evidence="1">
    <location>
        <begin position="6"/>
        <end position="23"/>
    </location>
</feature>
<keyword evidence="1" id="KW-0812">Transmembrane</keyword>
<evidence type="ECO:0000313" key="2">
    <source>
        <dbReference type="EMBL" id="JAD68800.1"/>
    </source>
</evidence>
<evidence type="ECO:0000256" key="1">
    <source>
        <dbReference type="SAM" id="Phobius"/>
    </source>
</evidence>
<reference evidence="2" key="2">
    <citation type="journal article" date="2015" name="Data Brief">
        <title>Shoot transcriptome of the giant reed, Arundo donax.</title>
        <authorList>
            <person name="Barrero R.A."/>
            <person name="Guerrero F.D."/>
            <person name="Moolhuijzen P."/>
            <person name="Goolsby J.A."/>
            <person name="Tidwell J."/>
            <person name="Bellgard S.E."/>
            <person name="Bellgard M.I."/>
        </authorList>
    </citation>
    <scope>NUCLEOTIDE SEQUENCE</scope>
    <source>
        <tissue evidence="2">Shoot tissue taken approximately 20 cm above the soil surface</tissue>
    </source>
</reference>
<keyword evidence="1" id="KW-0472">Membrane</keyword>
<sequence>MHLLQYFIMLAATVIFYNAGCHCHSKLKRSQPISYKYHYRKHSFQYTISIF</sequence>
<protein>
    <submittedName>
        <fullName evidence="2">Uncharacterized protein</fullName>
    </submittedName>
</protein>